<keyword evidence="4" id="KW-1185">Reference proteome</keyword>
<dbReference type="AlphaFoldDB" id="A0A4Y9YD80"/>
<evidence type="ECO:0000256" key="1">
    <source>
        <dbReference type="SAM" id="MobiDB-lite"/>
    </source>
</evidence>
<dbReference type="Proteomes" id="UP000298327">
    <property type="component" value="Unassembled WGS sequence"/>
</dbReference>
<sequence>MRNPTLAFVLSCAAFSQGTMGHLDTGESSDSATMSRKEGRGIRTFAKLQTPALPTPTITSTAVHYMPQPSVLPGKQNADSVQEPNSPEPNHGGEGEDAERQVVFMREL</sequence>
<evidence type="ECO:0000256" key="2">
    <source>
        <dbReference type="SAM" id="SignalP"/>
    </source>
</evidence>
<feature type="region of interest" description="Disordered" evidence="1">
    <location>
        <begin position="67"/>
        <end position="108"/>
    </location>
</feature>
<protein>
    <submittedName>
        <fullName evidence="3">Uncharacterized protein</fullName>
    </submittedName>
</protein>
<feature type="signal peptide" evidence="2">
    <location>
        <begin position="1"/>
        <end position="21"/>
    </location>
</feature>
<accession>A0A4Y9YD80</accession>
<reference evidence="3 4" key="1">
    <citation type="submission" date="2019-02" db="EMBL/GenBank/DDBJ databases">
        <title>Genome sequencing of the rare red list fungi Dentipellis fragilis.</title>
        <authorList>
            <person name="Buettner E."/>
            <person name="Kellner H."/>
        </authorList>
    </citation>
    <scope>NUCLEOTIDE SEQUENCE [LARGE SCALE GENOMIC DNA]</scope>
    <source>
        <strain evidence="3 4">DSM 105465</strain>
    </source>
</reference>
<feature type="region of interest" description="Disordered" evidence="1">
    <location>
        <begin position="19"/>
        <end position="41"/>
    </location>
</feature>
<feature type="compositionally biased region" description="Basic and acidic residues" evidence="1">
    <location>
        <begin position="91"/>
        <end position="108"/>
    </location>
</feature>
<keyword evidence="2" id="KW-0732">Signal</keyword>
<proteinExistence type="predicted"/>
<evidence type="ECO:0000313" key="3">
    <source>
        <dbReference type="EMBL" id="TFY59673.1"/>
    </source>
</evidence>
<dbReference type="EMBL" id="SEOQ01000604">
    <property type="protein sequence ID" value="TFY59673.1"/>
    <property type="molecule type" value="Genomic_DNA"/>
</dbReference>
<gene>
    <name evidence="3" type="ORF">EVG20_g7695</name>
</gene>
<organism evidence="3 4">
    <name type="scientific">Dentipellis fragilis</name>
    <dbReference type="NCBI Taxonomy" id="205917"/>
    <lineage>
        <taxon>Eukaryota</taxon>
        <taxon>Fungi</taxon>
        <taxon>Dikarya</taxon>
        <taxon>Basidiomycota</taxon>
        <taxon>Agaricomycotina</taxon>
        <taxon>Agaricomycetes</taxon>
        <taxon>Russulales</taxon>
        <taxon>Hericiaceae</taxon>
        <taxon>Dentipellis</taxon>
    </lineage>
</organism>
<name>A0A4Y9YD80_9AGAM</name>
<evidence type="ECO:0000313" key="4">
    <source>
        <dbReference type="Proteomes" id="UP000298327"/>
    </source>
</evidence>
<comment type="caution">
    <text evidence="3">The sequence shown here is derived from an EMBL/GenBank/DDBJ whole genome shotgun (WGS) entry which is preliminary data.</text>
</comment>
<feature type="chain" id="PRO_5021400668" evidence="2">
    <location>
        <begin position="22"/>
        <end position="108"/>
    </location>
</feature>